<feature type="domain" description="BPL/LPL catalytic" evidence="7">
    <location>
        <begin position="39"/>
        <end position="221"/>
    </location>
</feature>
<dbReference type="GO" id="GO:0004077">
    <property type="term" value="F:biotin--[biotin carboxyl-carrier protein] ligase activity"/>
    <property type="evidence" value="ECO:0007669"/>
    <property type="project" value="UniProtKB-EC"/>
</dbReference>
<dbReference type="GO" id="GO:0005524">
    <property type="term" value="F:ATP binding"/>
    <property type="evidence" value="ECO:0007669"/>
    <property type="project" value="UniProtKB-KW"/>
</dbReference>
<evidence type="ECO:0000313" key="8">
    <source>
        <dbReference type="EMBL" id="SBT10137.1"/>
    </source>
</evidence>
<comment type="catalytic activity">
    <reaction evidence="6">
        <text>biotin + L-lysyl-[protein] + ATP = N(6)-biotinyl-L-lysyl-[protein] + AMP + diphosphate + H(+)</text>
        <dbReference type="Rhea" id="RHEA:11756"/>
        <dbReference type="Rhea" id="RHEA-COMP:9752"/>
        <dbReference type="Rhea" id="RHEA-COMP:10505"/>
        <dbReference type="ChEBI" id="CHEBI:15378"/>
        <dbReference type="ChEBI" id="CHEBI:29969"/>
        <dbReference type="ChEBI" id="CHEBI:30616"/>
        <dbReference type="ChEBI" id="CHEBI:33019"/>
        <dbReference type="ChEBI" id="CHEBI:57586"/>
        <dbReference type="ChEBI" id="CHEBI:83144"/>
        <dbReference type="ChEBI" id="CHEBI:456215"/>
        <dbReference type="EC" id="6.3.4.15"/>
    </reaction>
</comment>
<dbReference type="RefSeq" id="WP_245754722.1">
    <property type="nucleotide sequence ID" value="NZ_FLQX01000170.1"/>
</dbReference>
<keyword evidence="2" id="KW-0547">Nucleotide-binding</keyword>
<organism evidence="8 9">
    <name type="scientific">Candidatus Accumulibacter aalborgensis</name>
    <dbReference type="NCBI Taxonomy" id="1860102"/>
    <lineage>
        <taxon>Bacteria</taxon>
        <taxon>Pseudomonadati</taxon>
        <taxon>Pseudomonadota</taxon>
        <taxon>Betaproteobacteria</taxon>
        <taxon>Candidatus Accumulibacter</taxon>
    </lineage>
</organism>
<protein>
    <recommendedName>
        <fullName evidence="5">biotin--[biotin carboxyl-carrier protein] ligase</fullName>
        <ecNumber evidence="5">6.3.4.15</ecNumber>
    </recommendedName>
</protein>
<dbReference type="InterPro" id="IPR008988">
    <property type="entry name" value="Transcriptional_repressor_C"/>
</dbReference>
<dbReference type="EC" id="6.3.4.15" evidence="5"/>
<proteinExistence type="predicted"/>
<dbReference type="AlphaFoldDB" id="A0A1A8XZN2"/>
<dbReference type="EMBL" id="FLQX01000170">
    <property type="protein sequence ID" value="SBT10137.1"/>
    <property type="molecule type" value="Genomic_DNA"/>
</dbReference>
<dbReference type="PANTHER" id="PTHR12835">
    <property type="entry name" value="BIOTIN PROTEIN LIGASE"/>
    <property type="match status" value="1"/>
</dbReference>
<evidence type="ECO:0000256" key="2">
    <source>
        <dbReference type="ARBA" id="ARBA00022741"/>
    </source>
</evidence>
<dbReference type="SUPFAM" id="SSF55681">
    <property type="entry name" value="Class II aaRS and biotin synthetases"/>
    <property type="match status" value="1"/>
</dbReference>
<evidence type="ECO:0000256" key="3">
    <source>
        <dbReference type="ARBA" id="ARBA00022840"/>
    </source>
</evidence>
<evidence type="ECO:0000256" key="5">
    <source>
        <dbReference type="ARBA" id="ARBA00024227"/>
    </source>
</evidence>
<name>A0A1A8XZN2_9PROT</name>
<evidence type="ECO:0000313" key="9">
    <source>
        <dbReference type="Proteomes" id="UP000199169"/>
    </source>
</evidence>
<reference evidence="8 9" key="1">
    <citation type="submission" date="2016-06" db="EMBL/GenBank/DDBJ databases">
        <authorList>
            <person name="Kjaerup R.B."/>
            <person name="Dalgaard T.S."/>
            <person name="Juul-Madsen H.R."/>
        </authorList>
    </citation>
    <scope>NUCLEOTIDE SEQUENCE [LARGE SCALE GENOMIC DNA]</scope>
    <source>
        <strain evidence="8">3</strain>
    </source>
</reference>
<keyword evidence="1 8" id="KW-0436">Ligase</keyword>
<dbReference type="CDD" id="cd16442">
    <property type="entry name" value="BPL"/>
    <property type="match status" value="1"/>
</dbReference>
<sequence>MLLAAIIGDNDDVDLDDETMDPSLGTCRIDAAQLELLLGPLRDRFTVEALPECDSTSSRLLERARQAAPSGLLLVADRQTAGRGRRGRSWLSTAEGSLTFSLLWRFECSVAQLAGLSLAVGVGVARALEVSGVRGVGLKWPNDILLDGGKLGGILIELEAAPRGMLAVIGVGLNLQLPAASAEELLHPPAALAQALSPVPDRHQLLAQLLIDLAAVLDRFAAGGFAALHSDWQAHHVWQNRHVRLLNGGLVDREGICLGADVDGALLLRTDSGIERCFSGDVSLRAV</sequence>
<accession>A0A1A8XZN2</accession>
<keyword evidence="3" id="KW-0067">ATP-binding</keyword>
<dbReference type="STRING" id="1860102.ACCAA_890016"/>
<dbReference type="GO" id="GO:0005737">
    <property type="term" value="C:cytoplasm"/>
    <property type="evidence" value="ECO:0007669"/>
    <property type="project" value="TreeGrafter"/>
</dbReference>
<dbReference type="InterPro" id="IPR045864">
    <property type="entry name" value="aa-tRNA-synth_II/BPL/LPL"/>
</dbReference>
<keyword evidence="9" id="KW-1185">Reference proteome</keyword>
<dbReference type="Gene3D" id="3.30.930.10">
    <property type="entry name" value="Bira Bifunctional Protein, Domain 2"/>
    <property type="match status" value="1"/>
</dbReference>
<dbReference type="Proteomes" id="UP000199169">
    <property type="component" value="Unassembled WGS sequence"/>
</dbReference>
<dbReference type="PROSITE" id="PS51733">
    <property type="entry name" value="BPL_LPL_CATALYTIC"/>
    <property type="match status" value="1"/>
</dbReference>
<dbReference type="InterPro" id="IPR004408">
    <property type="entry name" value="Biotin_CoA_COase_ligase"/>
</dbReference>
<evidence type="ECO:0000256" key="1">
    <source>
        <dbReference type="ARBA" id="ARBA00022598"/>
    </source>
</evidence>
<keyword evidence="4" id="KW-0092">Biotin</keyword>
<evidence type="ECO:0000256" key="6">
    <source>
        <dbReference type="ARBA" id="ARBA00047846"/>
    </source>
</evidence>
<dbReference type="SUPFAM" id="SSF50037">
    <property type="entry name" value="C-terminal domain of transcriptional repressors"/>
    <property type="match status" value="1"/>
</dbReference>
<dbReference type="Pfam" id="PF03099">
    <property type="entry name" value="BPL_LplA_LipB"/>
    <property type="match status" value="1"/>
</dbReference>
<dbReference type="Pfam" id="PF02237">
    <property type="entry name" value="BPL_C"/>
    <property type="match status" value="1"/>
</dbReference>
<gene>
    <name evidence="8" type="ORF">ACCAA_890016</name>
</gene>
<dbReference type="NCBIfam" id="TIGR00121">
    <property type="entry name" value="birA_ligase"/>
    <property type="match status" value="1"/>
</dbReference>
<evidence type="ECO:0000259" key="7">
    <source>
        <dbReference type="PROSITE" id="PS51733"/>
    </source>
</evidence>
<evidence type="ECO:0000256" key="4">
    <source>
        <dbReference type="ARBA" id="ARBA00023267"/>
    </source>
</evidence>
<dbReference type="Gene3D" id="2.30.30.100">
    <property type="match status" value="1"/>
</dbReference>
<dbReference type="InterPro" id="IPR004143">
    <property type="entry name" value="BPL_LPL_catalytic"/>
</dbReference>
<dbReference type="InterPro" id="IPR003142">
    <property type="entry name" value="BPL_C"/>
</dbReference>
<dbReference type="PANTHER" id="PTHR12835:SF5">
    <property type="entry name" value="BIOTIN--PROTEIN LIGASE"/>
    <property type="match status" value="1"/>
</dbReference>